<evidence type="ECO:0000313" key="8">
    <source>
        <dbReference type="Proteomes" id="UP001215956"/>
    </source>
</evidence>
<dbReference type="SMART" id="SM00947">
    <property type="entry name" value="Pro_CA"/>
    <property type="match status" value="1"/>
</dbReference>
<gene>
    <name evidence="7" type="ORF">P0O24_08100</name>
</gene>
<feature type="region of interest" description="Disordered" evidence="6">
    <location>
        <begin position="236"/>
        <end position="255"/>
    </location>
</feature>
<dbReference type="SUPFAM" id="SSF53056">
    <property type="entry name" value="beta-carbonic anhydrase, cab"/>
    <property type="match status" value="1"/>
</dbReference>
<dbReference type="Gene3D" id="3.40.1050.10">
    <property type="entry name" value="Carbonic anhydrase"/>
    <property type="match status" value="1"/>
</dbReference>
<evidence type="ECO:0000256" key="5">
    <source>
        <dbReference type="ARBA" id="ARBA00048348"/>
    </source>
</evidence>
<dbReference type="EC" id="4.2.1.1" evidence="2"/>
<evidence type="ECO:0000256" key="2">
    <source>
        <dbReference type="ARBA" id="ARBA00012925"/>
    </source>
</evidence>
<keyword evidence="3" id="KW-0862">Zinc</keyword>
<comment type="caution">
    <text evidence="7">The sequence shown here is derived from an EMBL/GenBank/DDBJ whole genome shotgun (WGS) entry which is preliminary data.</text>
</comment>
<evidence type="ECO:0000256" key="1">
    <source>
        <dbReference type="ARBA" id="ARBA00006217"/>
    </source>
</evidence>
<dbReference type="InterPro" id="IPR015892">
    <property type="entry name" value="Carbonic_anhydrase_CS"/>
</dbReference>
<dbReference type="RefSeq" id="WP_316969247.1">
    <property type="nucleotide sequence ID" value="NZ_JARFPL010000023.1"/>
</dbReference>
<name>A0ABT5XFP5_9EURY</name>
<organism evidence="7 8">
    <name type="scientific">Candidatus Methanocrinis alkalitolerans</name>
    <dbReference type="NCBI Taxonomy" id="3033395"/>
    <lineage>
        <taxon>Archaea</taxon>
        <taxon>Methanobacteriati</taxon>
        <taxon>Methanobacteriota</taxon>
        <taxon>Stenosarchaea group</taxon>
        <taxon>Methanomicrobia</taxon>
        <taxon>Methanotrichales</taxon>
        <taxon>Methanotrichaceae</taxon>
        <taxon>Methanocrinis</taxon>
    </lineage>
</organism>
<sequence>MTLMAAVLCLPACLIGAIASEETADAISAEDAWSILMEGNERFVSGEVASKDFPERRSELVSGQSPFVTVVTCSDSRVPPELIFDQGLGDIFVIRVAGNVMDPIVLGSVEYGVEHLHTPLLVILGHQCCGAVTAATEGGAEGNIESIMTEIEPAVEIARETNMTGSNLVEEAIDENVDLVIKNLLDRSPITKELVEEEKLTIFGAKYFLETGEVVVLTEVDASNVAEMVVEEEEKVAAFESGETPTAAIPKEESP</sequence>
<dbReference type="PANTHER" id="PTHR11002">
    <property type="entry name" value="CARBONIC ANHYDRASE"/>
    <property type="match status" value="1"/>
</dbReference>
<dbReference type="CDD" id="cd03378">
    <property type="entry name" value="beta_CA_cladeC"/>
    <property type="match status" value="1"/>
</dbReference>
<protein>
    <recommendedName>
        <fullName evidence="2">carbonic anhydrase</fullName>
        <ecNumber evidence="2">4.2.1.1</ecNumber>
    </recommendedName>
</protein>
<dbReference type="Proteomes" id="UP001215956">
    <property type="component" value="Unassembled WGS sequence"/>
</dbReference>
<evidence type="ECO:0000256" key="6">
    <source>
        <dbReference type="SAM" id="MobiDB-lite"/>
    </source>
</evidence>
<dbReference type="InterPro" id="IPR036874">
    <property type="entry name" value="Carbonic_anhydrase_sf"/>
</dbReference>
<dbReference type="Pfam" id="PF00484">
    <property type="entry name" value="Pro_CA"/>
    <property type="match status" value="1"/>
</dbReference>
<evidence type="ECO:0000256" key="4">
    <source>
        <dbReference type="ARBA" id="ARBA00023239"/>
    </source>
</evidence>
<dbReference type="EMBL" id="JARFPL010000023">
    <property type="protein sequence ID" value="MDF0593542.1"/>
    <property type="molecule type" value="Genomic_DNA"/>
</dbReference>
<proteinExistence type="inferred from homology"/>
<keyword evidence="8" id="KW-1185">Reference proteome</keyword>
<comment type="similarity">
    <text evidence="1">Belongs to the beta-class carbonic anhydrase family.</text>
</comment>
<reference evidence="7 8" key="1">
    <citation type="submission" date="2023-03" db="EMBL/GenBank/DDBJ databases">
        <title>Whole genome sequencing of Methanotrichaceae archaeon M04Ac.</title>
        <authorList>
            <person name="Khomyakova M.A."/>
            <person name="Merkel A.Y."/>
            <person name="Slobodkin A.I."/>
        </authorList>
    </citation>
    <scope>NUCLEOTIDE SEQUENCE [LARGE SCALE GENOMIC DNA]</scope>
    <source>
        <strain evidence="7 8">M04Ac</strain>
    </source>
</reference>
<dbReference type="PROSITE" id="PS00704">
    <property type="entry name" value="PROK_CO2_ANHYDRASE_1"/>
    <property type="match status" value="1"/>
</dbReference>
<accession>A0ABT5XFP5</accession>
<evidence type="ECO:0000256" key="3">
    <source>
        <dbReference type="ARBA" id="ARBA00022833"/>
    </source>
</evidence>
<comment type="catalytic activity">
    <reaction evidence="5">
        <text>hydrogencarbonate + H(+) = CO2 + H2O</text>
        <dbReference type="Rhea" id="RHEA:10748"/>
        <dbReference type="ChEBI" id="CHEBI:15377"/>
        <dbReference type="ChEBI" id="CHEBI:15378"/>
        <dbReference type="ChEBI" id="CHEBI:16526"/>
        <dbReference type="ChEBI" id="CHEBI:17544"/>
        <dbReference type="EC" id="4.2.1.1"/>
    </reaction>
</comment>
<evidence type="ECO:0000313" key="7">
    <source>
        <dbReference type="EMBL" id="MDF0593542.1"/>
    </source>
</evidence>
<dbReference type="InterPro" id="IPR001765">
    <property type="entry name" value="Carbonic_anhydrase"/>
</dbReference>
<keyword evidence="4" id="KW-0456">Lyase</keyword>
<dbReference type="PANTHER" id="PTHR11002:SF79">
    <property type="entry name" value="CARBONIC ANHYDRASE 2"/>
    <property type="match status" value="1"/>
</dbReference>